<dbReference type="EMBL" id="MU393607">
    <property type="protein sequence ID" value="KAI4859932.1"/>
    <property type="molecule type" value="Genomic_DNA"/>
</dbReference>
<sequence length="591" mass="64531">MEPRSRERLVLLYPEPIRAPETPYRRVRKSNFKLRGWFLLIACVLVEWLGFVRRRLWQNAGFGSLRDLGEYIGHVEPRFDPTVFPAEHSTAGANGARDRADYDVPSKLEYPIPAQGRYSVAHCRSLYLSGTLTPLAVAQAILPLIRRDTSPPGEHSVAWFQVRVDLVIEAAKASTLRYQQNRSLGPLDGVPTAVKDEYDMEGYTTSLGSVYDCTGKSKDGDSIDSWCVRKLNEAGAIILGKLSMHEFEMDTCGVNITHGTPLNPYNQHYYTGGSSSGPAYAVAAGLIPIALGNDGGGSIRVPSSFCSVFSFKTSLGRISYYPRLNASSTAAVNGPMAADMKSLAELYNVMSQPHQLSRFPPPPPTVRELVDSPNRPKVIGYPEDWFRIATPAIQALCREMIDWLVAHKGYTVVPIDIHFIAEGKIAHALTMVTNGTPAADYLLAQKLGRVVMQHLSWLWDAHPGMVIVTPTTACAGWPIRAASELRHGVSDGNQTLDSMEYAWLANFCGIPSLTVPAGYVVPEGQPGEGEVAGSNTEGKVPVGLMATGEWAMEDTLLLFGVDAEEAAAGKQCRPPAWVDVAELAKAKMRED</sequence>
<gene>
    <name evidence="1" type="ORF">F4820DRAFT_462119</name>
</gene>
<comment type="caution">
    <text evidence="1">The sequence shown here is derived from an EMBL/GenBank/DDBJ whole genome shotgun (WGS) entry which is preliminary data.</text>
</comment>
<proteinExistence type="predicted"/>
<evidence type="ECO:0000313" key="1">
    <source>
        <dbReference type="EMBL" id="KAI4859932.1"/>
    </source>
</evidence>
<keyword evidence="2" id="KW-1185">Reference proteome</keyword>
<protein>
    <submittedName>
        <fullName evidence="1">Glutamyl-tRNA amidotransferase subunit A</fullName>
    </submittedName>
</protein>
<evidence type="ECO:0000313" key="2">
    <source>
        <dbReference type="Proteomes" id="UP001497700"/>
    </source>
</evidence>
<organism evidence="1 2">
    <name type="scientific">Hypoxylon rubiginosum</name>
    <dbReference type="NCBI Taxonomy" id="110542"/>
    <lineage>
        <taxon>Eukaryota</taxon>
        <taxon>Fungi</taxon>
        <taxon>Dikarya</taxon>
        <taxon>Ascomycota</taxon>
        <taxon>Pezizomycotina</taxon>
        <taxon>Sordariomycetes</taxon>
        <taxon>Xylariomycetidae</taxon>
        <taxon>Xylariales</taxon>
        <taxon>Hypoxylaceae</taxon>
        <taxon>Hypoxylon</taxon>
    </lineage>
</organism>
<reference evidence="1 2" key="1">
    <citation type="journal article" date="2022" name="New Phytol.">
        <title>Ecological generalism drives hyperdiversity of secondary metabolite gene clusters in xylarialean endophytes.</title>
        <authorList>
            <person name="Franco M.E.E."/>
            <person name="Wisecaver J.H."/>
            <person name="Arnold A.E."/>
            <person name="Ju Y.M."/>
            <person name="Slot J.C."/>
            <person name="Ahrendt S."/>
            <person name="Moore L.P."/>
            <person name="Eastman K.E."/>
            <person name="Scott K."/>
            <person name="Konkel Z."/>
            <person name="Mondo S.J."/>
            <person name="Kuo A."/>
            <person name="Hayes R.D."/>
            <person name="Haridas S."/>
            <person name="Andreopoulos B."/>
            <person name="Riley R."/>
            <person name="LaButti K."/>
            <person name="Pangilinan J."/>
            <person name="Lipzen A."/>
            <person name="Amirebrahimi M."/>
            <person name="Yan J."/>
            <person name="Adam C."/>
            <person name="Keymanesh K."/>
            <person name="Ng V."/>
            <person name="Louie K."/>
            <person name="Northen T."/>
            <person name="Drula E."/>
            <person name="Henrissat B."/>
            <person name="Hsieh H.M."/>
            <person name="Youens-Clark K."/>
            <person name="Lutzoni F."/>
            <person name="Miadlikowska J."/>
            <person name="Eastwood D.C."/>
            <person name="Hamelin R.C."/>
            <person name="Grigoriev I.V."/>
            <person name="U'Ren J.M."/>
        </authorList>
    </citation>
    <scope>NUCLEOTIDE SEQUENCE [LARGE SCALE GENOMIC DNA]</scope>
    <source>
        <strain evidence="1 2">CBS 119005</strain>
    </source>
</reference>
<name>A0ACB9YL67_9PEZI</name>
<accession>A0ACB9YL67</accession>
<dbReference type="Proteomes" id="UP001497700">
    <property type="component" value="Unassembled WGS sequence"/>
</dbReference>